<dbReference type="InterPro" id="IPR018317">
    <property type="entry name" value="QueC"/>
</dbReference>
<comment type="function">
    <text evidence="11">Catalyzes the ATP-dependent conversion of 7-carboxy-7-deazaguanine (CDG) to 7-cyano-7-deazaguanine (preQ(0)).</text>
</comment>
<keyword evidence="5 11" id="KW-0671">Queuosine biosynthesis</keyword>
<keyword evidence="2 11" id="KW-0436">Ligase</keyword>
<dbReference type="RefSeq" id="WP_080886829.1">
    <property type="nucleotide sequence ID" value="NZ_LT828648.1"/>
</dbReference>
<dbReference type="Gene3D" id="3.40.50.620">
    <property type="entry name" value="HUPs"/>
    <property type="match status" value="1"/>
</dbReference>
<protein>
    <recommendedName>
        <fullName evidence="9 11">7-cyano-7-deazaguanine synthase</fullName>
        <ecNumber evidence="9 11">6.3.4.20</ecNumber>
    </recommendedName>
    <alternativeName>
        <fullName evidence="11">7-cyano-7-carbaguanine synthase</fullName>
    </alternativeName>
    <alternativeName>
        <fullName evidence="11">PreQ(0) synthase</fullName>
    </alternativeName>
    <alternativeName>
        <fullName evidence="11">Queuosine biosynthesis protein QueC</fullName>
    </alternativeName>
</protein>
<dbReference type="CDD" id="cd01995">
    <property type="entry name" value="QueC-like"/>
    <property type="match status" value="1"/>
</dbReference>
<keyword evidence="4 11" id="KW-0547">Nucleotide-binding</keyword>
<keyword evidence="7 11" id="KW-0067">ATP-binding</keyword>
<keyword evidence="6 11" id="KW-0862">Zinc</keyword>
<evidence type="ECO:0000256" key="2">
    <source>
        <dbReference type="ARBA" id="ARBA00022598"/>
    </source>
</evidence>
<comment type="pathway">
    <text evidence="1 11">Purine metabolism; 7-cyano-7-deazaguanine biosynthesis.</text>
</comment>
<name>A0A1W1I626_9BACT</name>
<feature type="binding site" evidence="11">
    <location>
        <begin position="13"/>
        <end position="23"/>
    </location>
    <ligand>
        <name>ATP</name>
        <dbReference type="ChEBI" id="CHEBI:30616"/>
    </ligand>
</feature>
<dbReference type="EMBL" id="LT828648">
    <property type="protein sequence ID" value="SLM48450.1"/>
    <property type="molecule type" value="Genomic_DNA"/>
</dbReference>
<evidence type="ECO:0000313" key="12">
    <source>
        <dbReference type="EMBL" id="SLM48450.1"/>
    </source>
</evidence>
<dbReference type="Proteomes" id="UP000192042">
    <property type="component" value="Chromosome I"/>
</dbReference>
<keyword evidence="13" id="KW-1185">Reference proteome</keyword>
<dbReference type="OrthoDB" id="9789567at2"/>
<dbReference type="KEGG" id="nja:NSJP_2278"/>
<keyword evidence="3 11" id="KW-0479">Metal-binding</keyword>
<evidence type="ECO:0000256" key="10">
    <source>
        <dbReference type="ARBA" id="ARBA00047890"/>
    </source>
</evidence>
<evidence type="ECO:0000256" key="9">
    <source>
        <dbReference type="ARBA" id="ARBA00039149"/>
    </source>
</evidence>
<dbReference type="HAMAP" id="MF_01633">
    <property type="entry name" value="QueC"/>
    <property type="match status" value="1"/>
</dbReference>
<dbReference type="SUPFAM" id="SSF52402">
    <property type="entry name" value="Adenine nucleotide alpha hydrolases-like"/>
    <property type="match status" value="1"/>
</dbReference>
<dbReference type="NCBIfam" id="TIGR00364">
    <property type="entry name" value="7-cyano-7-deazaguanine synthase QueC"/>
    <property type="match status" value="1"/>
</dbReference>
<dbReference type="STRING" id="1325564.NSJP_2278"/>
<comment type="cofactor">
    <cofactor evidence="11">
        <name>Zn(2+)</name>
        <dbReference type="ChEBI" id="CHEBI:29105"/>
    </cofactor>
    <text evidence="11">Binds 1 zinc ion per subunit.</text>
</comment>
<dbReference type="EC" id="6.3.4.20" evidence="9 11"/>
<proteinExistence type="inferred from homology"/>
<feature type="binding site" evidence="11">
    <location>
        <position position="211"/>
    </location>
    <ligand>
        <name>Zn(2+)</name>
        <dbReference type="ChEBI" id="CHEBI:29105"/>
    </ligand>
</feature>
<evidence type="ECO:0000256" key="7">
    <source>
        <dbReference type="ARBA" id="ARBA00022840"/>
    </source>
</evidence>
<evidence type="ECO:0000256" key="1">
    <source>
        <dbReference type="ARBA" id="ARBA00005061"/>
    </source>
</evidence>
<dbReference type="InterPro" id="IPR014729">
    <property type="entry name" value="Rossmann-like_a/b/a_fold"/>
</dbReference>
<gene>
    <name evidence="11 12" type="primary">queC</name>
    <name evidence="12" type="ORF">NSJP_2278</name>
</gene>
<reference evidence="12 13" key="1">
    <citation type="submission" date="2017-03" db="EMBL/GenBank/DDBJ databases">
        <authorList>
            <person name="Afonso C.L."/>
            <person name="Miller P.J."/>
            <person name="Scott M.A."/>
            <person name="Spackman E."/>
            <person name="Goraichik I."/>
            <person name="Dimitrov K.M."/>
            <person name="Suarez D.L."/>
            <person name="Swayne D.E."/>
        </authorList>
    </citation>
    <scope>NUCLEOTIDE SEQUENCE [LARGE SCALE GENOMIC DNA]</scope>
    <source>
        <strain evidence="12">Genome sequencing of Nitrospira japonica strain NJ11</strain>
    </source>
</reference>
<comment type="similarity">
    <text evidence="8 11">Belongs to the QueC family.</text>
</comment>
<evidence type="ECO:0000313" key="13">
    <source>
        <dbReference type="Proteomes" id="UP000192042"/>
    </source>
</evidence>
<dbReference type="PIRSF" id="PIRSF006293">
    <property type="entry name" value="ExsB"/>
    <property type="match status" value="1"/>
</dbReference>
<evidence type="ECO:0000256" key="5">
    <source>
        <dbReference type="ARBA" id="ARBA00022785"/>
    </source>
</evidence>
<feature type="binding site" evidence="11">
    <location>
        <position position="196"/>
    </location>
    <ligand>
        <name>Zn(2+)</name>
        <dbReference type="ChEBI" id="CHEBI:29105"/>
    </ligand>
</feature>
<sequence>MSGVNGSRAVVLASGGLDSAVTAAIARRDGHELYFLTFDYGQRHAVEVRQARRLAEAMAVTHHLVCSVDLRAIGGSALTGDQGVPKDFDRPGRASEIPVTYVPGRNLIFLSLASAYAETIGAESVYFGANVLDYSGYPDCRPQFIRAFEKAVKEGTKAGVEGRALRVQAPLLALSKADIIREGVALGVPLALTHSCYDPVGDLACGQCDSCRIRRDGFRTAGVVDPTRYAIT</sequence>
<dbReference type="GO" id="GO:0008616">
    <property type="term" value="P:tRNA queuosine(34) biosynthetic process"/>
    <property type="evidence" value="ECO:0007669"/>
    <property type="project" value="UniProtKB-UniRule"/>
</dbReference>
<feature type="binding site" evidence="11">
    <location>
        <position position="208"/>
    </location>
    <ligand>
        <name>Zn(2+)</name>
        <dbReference type="ChEBI" id="CHEBI:29105"/>
    </ligand>
</feature>
<dbReference type="UniPathway" id="UPA00391"/>
<dbReference type="AlphaFoldDB" id="A0A1W1I626"/>
<evidence type="ECO:0000256" key="6">
    <source>
        <dbReference type="ARBA" id="ARBA00022833"/>
    </source>
</evidence>
<evidence type="ECO:0000256" key="11">
    <source>
        <dbReference type="HAMAP-Rule" id="MF_01633"/>
    </source>
</evidence>
<comment type="catalytic activity">
    <reaction evidence="10 11">
        <text>7-carboxy-7-carbaguanine + NH4(+) + 2 ATP = 7-cyano-7-carbaguanine + 2 AMP + 2 diphosphate + 2 H(+)</text>
        <dbReference type="Rhea" id="RHEA:27982"/>
        <dbReference type="ChEBI" id="CHEBI:15378"/>
        <dbReference type="ChEBI" id="CHEBI:28938"/>
        <dbReference type="ChEBI" id="CHEBI:30616"/>
        <dbReference type="ChEBI" id="CHEBI:33019"/>
        <dbReference type="ChEBI" id="CHEBI:45075"/>
        <dbReference type="ChEBI" id="CHEBI:61036"/>
        <dbReference type="ChEBI" id="CHEBI:456215"/>
        <dbReference type="EC" id="6.3.4.20"/>
    </reaction>
</comment>
<accession>A0A1W1I626</accession>
<dbReference type="GO" id="GO:0016879">
    <property type="term" value="F:ligase activity, forming carbon-nitrogen bonds"/>
    <property type="evidence" value="ECO:0007669"/>
    <property type="project" value="UniProtKB-UniRule"/>
</dbReference>
<evidence type="ECO:0000256" key="3">
    <source>
        <dbReference type="ARBA" id="ARBA00022723"/>
    </source>
</evidence>
<dbReference type="GO" id="GO:0008270">
    <property type="term" value="F:zinc ion binding"/>
    <property type="evidence" value="ECO:0007669"/>
    <property type="project" value="UniProtKB-UniRule"/>
</dbReference>
<evidence type="ECO:0000256" key="4">
    <source>
        <dbReference type="ARBA" id="ARBA00022741"/>
    </source>
</evidence>
<feature type="binding site" evidence="11">
    <location>
        <position position="205"/>
    </location>
    <ligand>
        <name>Zn(2+)</name>
        <dbReference type="ChEBI" id="CHEBI:29105"/>
    </ligand>
</feature>
<dbReference type="PANTHER" id="PTHR42914:SF1">
    <property type="entry name" value="7-CYANO-7-DEAZAGUANINE SYNTHASE"/>
    <property type="match status" value="1"/>
</dbReference>
<organism evidence="12 13">
    <name type="scientific">Nitrospira japonica</name>
    <dbReference type="NCBI Taxonomy" id="1325564"/>
    <lineage>
        <taxon>Bacteria</taxon>
        <taxon>Pseudomonadati</taxon>
        <taxon>Nitrospirota</taxon>
        <taxon>Nitrospiria</taxon>
        <taxon>Nitrospirales</taxon>
        <taxon>Nitrospiraceae</taxon>
        <taxon>Nitrospira</taxon>
    </lineage>
</organism>
<evidence type="ECO:0000256" key="8">
    <source>
        <dbReference type="ARBA" id="ARBA00037993"/>
    </source>
</evidence>
<dbReference type="GO" id="GO:0005524">
    <property type="term" value="F:ATP binding"/>
    <property type="evidence" value="ECO:0007669"/>
    <property type="project" value="UniProtKB-UniRule"/>
</dbReference>
<dbReference type="PANTHER" id="PTHR42914">
    <property type="entry name" value="7-CYANO-7-DEAZAGUANINE SYNTHASE"/>
    <property type="match status" value="1"/>
</dbReference>
<dbReference type="Pfam" id="PF06508">
    <property type="entry name" value="QueC"/>
    <property type="match status" value="1"/>
</dbReference>